<feature type="transmembrane region" description="Helical" evidence="1">
    <location>
        <begin position="203"/>
        <end position="223"/>
    </location>
</feature>
<keyword evidence="1" id="KW-0472">Membrane</keyword>
<keyword evidence="3" id="KW-1185">Reference proteome</keyword>
<keyword evidence="1" id="KW-0812">Transmembrane</keyword>
<comment type="caution">
    <text evidence="2">The sequence shown here is derived from an EMBL/GenBank/DDBJ whole genome shotgun (WGS) entry which is preliminary data.</text>
</comment>
<dbReference type="Proteomes" id="UP000322077">
    <property type="component" value="Unassembled WGS sequence"/>
</dbReference>
<evidence type="ECO:0008006" key="4">
    <source>
        <dbReference type="Google" id="ProtNLM"/>
    </source>
</evidence>
<name>A0A5D9CEM6_9SPHN</name>
<keyword evidence="1" id="KW-1133">Transmembrane helix</keyword>
<feature type="transmembrane region" description="Helical" evidence="1">
    <location>
        <begin position="115"/>
        <end position="136"/>
    </location>
</feature>
<feature type="transmembrane region" description="Helical" evidence="1">
    <location>
        <begin position="148"/>
        <end position="165"/>
    </location>
</feature>
<evidence type="ECO:0000313" key="3">
    <source>
        <dbReference type="Proteomes" id="UP000322077"/>
    </source>
</evidence>
<dbReference type="AlphaFoldDB" id="A0A5D9CEM6"/>
<gene>
    <name evidence="2" type="ORF">FYJ91_01355</name>
</gene>
<feature type="transmembrane region" description="Helical" evidence="1">
    <location>
        <begin position="84"/>
        <end position="103"/>
    </location>
</feature>
<feature type="transmembrane region" description="Helical" evidence="1">
    <location>
        <begin position="14"/>
        <end position="36"/>
    </location>
</feature>
<organism evidence="2 3">
    <name type="scientific">Sphingomonas montanisoli</name>
    <dbReference type="NCBI Taxonomy" id="2606412"/>
    <lineage>
        <taxon>Bacteria</taxon>
        <taxon>Pseudomonadati</taxon>
        <taxon>Pseudomonadota</taxon>
        <taxon>Alphaproteobacteria</taxon>
        <taxon>Sphingomonadales</taxon>
        <taxon>Sphingomonadaceae</taxon>
        <taxon>Sphingomonas</taxon>
    </lineage>
</organism>
<feature type="transmembrane region" description="Helical" evidence="1">
    <location>
        <begin position="171"/>
        <end position="191"/>
    </location>
</feature>
<accession>A0A5D9CEM6</accession>
<reference evidence="2 3" key="1">
    <citation type="submission" date="2019-08" db="EMBL/GenBank/DDBJ databases">
        <authorList>
            <person name="Wang G."/>
            <person name="Xu Z."/>
        </authorList>
    </citation>
    <scope>NUCLEOTIDE SEQUENCE [LARGE SCALE GENOMIC DNA]</scope>
    <source>
        <strain evidence="2 3">ZX</strain>
    </source>
</reference>
<feature type="transmembrane region" description="Helical" evidence="1">
    <location>
        <begin position="42"/>
        <end position="63"/>
    </location>
</feature>
<evidence type="ECO:0000256" key="1">
    <source>
        <dbReference type="SAM" id="Phobius"/>
    </source>
</evidence>
<sequence>MADGDIRDDRGTRFFQVSAIIMALVLVAGFSVQVAMGRSTFAAPWVVHAHALIFFGWTALYLVQATLAGNSAAISLHRRLGWLALLWVPAMVAAGIAVTVLMVRRGHAPFFFTPLYFLIMNPLTVLTFAGLTGAAIVMRRRTQWHRRLMFCGMTILLGPGFGRLLPMPFLIPLAGWAAFAAIILFPIAGIVRDLRADRRVHPAWWWGVGTIVAMQVGIDLIVMSPIGDAIYAGVTAGSPGAALSPAAYPPPPSGPMITGR</sequence>
<dbReference type="EMBL" id="VTOU01000001">
    <property type="protein sequence ID" value="TZG29632.1"/>
    <property type="molecule type" value="Genomic_DNA"/>
</dbReference>
<proteinExistence type="predicted"/>
<protein>
    <recommendedName>
        <fullName evidence="4">DUF2306 domain-containing protein</fullName>
    </recommendedName>
</protein>
<evidence type="ECO:0000313" key="2">
    <source>
        <dbReference type="EMBL" id="TZG29632.1"/>
    </source>
</evidence>